<accession>A0A0E3ZDR8</accession>
<reference evidence="1 2" key="1">
    <citation type="journal article" date="2015" name="Sci. Rep.">
        <title>Unraveling adaptation of Pontibacter korlensis to radiation and infertility in desert through complete genome and comparative transcriptomic analysis.</title>
        <authorList>
            <person name="Dai J."/>
            <person name="Dai W."/>
            <person name="Qiu C."/>
            <person name="Yang Z."/>
            <person name="Zhang Y."/>
            <person name="Zhou M."/>
            <person name="Zhang L."/>
            <person name="Fang C."/>
            <person name="Gao Q."/>
            <person name="Yang Q."/>
            <person name="Li X."/>
            <person name="Wang Z."/>
            <person name="Wang Z."/>
            <person name="Jia Z."/>
            <person name="Chen X."/>
        </authorList>
    </citation>
    <scope>NUCLEOTIDE SEQUENCE [LARGE SCALE GENOMIC DNA]</scope>
    <source>
        <strain evidence="1 2">X14-1T</strain>
    </source>
</reference>
<organism evidence="1 2">
    <name type="scientific">Pontibacter korlensis</name>
    <dbReference type="NCBI Taxonomy" id="400092"/>
    <lineage>
        <taxon>Bacteria</taxon>
        <taxon>Pseudomonadati</taxon>
        <taxon>Bacteroidota</taxon>
        <taxon>Cytophagia</taxon>
        <taxon>Cytophagales</taxon>
        <taxon>Hymenobacteraceae</taxon>
        <taxon>Pontibacter</taxon>
    </lineage>
</organism>
<dbReference type="AlphaFoldDB" id="A0A0E3ZDR8"/>
<gene>
    <name evidence="1" type="ORF">PKOR_04210</name>
</gene>
<dbReference type="Proteomes" id="UP000033109">
    <property type="component" value="Chromosome"/>
</dbReference>
<dbReference type="STRING" id="400092.PKOR_04210"/>
<sequence>MRPDFFRAIFELLFERFNRHLGQGRALVRYDPTLIAVSARLVGWSTRTSRALSEGCALAQLDEQGRLFVVGVHYLEREPLAVGQRPPSPSTVTPG</sequence>
<dbReference type="OrthoDB" id="7327264at2"/>
<dbReference type="EMBL" id="CP009621">
    <property type="protein sequence ID" value="AKD02465.1"/>
    <property type="molecule type" value="Genomic_DNA"/>
</dbReference>
<dbReference type="HOGENOM" id="CLU_2370442_0_0_10"/>
<dbReference type="KEGG" id="pko:PKOR_04210"/>
<dbReference type="PATRIC" id="fig|400092.3.peg.941"/>
<proteinExistence type="predicted"/>
<evidence type="ECO:0000313" key="1">
    <source>
        <dbReference type="EMBL" id="AKD02465.1"/>
    </source>
</evidence>
<dbReference type="RefSeq" id="WP_046309302.1">
    <property type="nucleotide sequence ID" value="NZ_CBCSCY010000030.1"/>
</dbReference>
<evidence type="ECO:0000313" key="2">
    <source>
        <dbReference type="Proteomes" id="UP000033109"/>
    </source>
</evidence>
<name>A0A0E3ZDR8_9BACT</name>
<keyword evidence="2" id="KW-1185">Reference proteome</keyword>
<protein>
    <submittedName>
        <fullName evidence="1">Uncharacterized protein</fullName>
    </submittedName>
</protein>